<dbReference type="Proteomes" id="UP000287033">
    <property type="component" value="Unassembled WGS sequence"/>
</dbReference>
<name>A0A401U4A4_CHIPU</name>
<evidence type="ECO:0000313" key="2">
    <source>
        <dbReference type="Proteomes" id="UP000287033"/>
    </source>
</evidence>
<accession>A0A401U4A4</accession>
<comment type="caution">
    <text evidence="1">The sequence shown here is derived from an EMBL/GenBank/DDBJ whole genome shotgun (WGS) entry which is preliminary data.</text>
</comment>
<keyword evidence="2" id="KW-1185">Reference proteome</keyword>
<sequence length="71" mass="8235">VGGRERLARRADLPRIDARLRSLAVEQIDDLIRDTIADLVRMAFRDRLAGEEIRRAHQANPLFRRCPDVGW</sequence>
<feature type="non-terminal residue" evidence="1">
    <location>
        <position position="1"/>
    </location>
</feature>
<dbReference type="AlphaFoldDB" id="A0A401U4A4"/>
<gene>
    <name evidence="1" type="ORF">chiPu_0033987</name>
</gene>
<evidence type="ECO:0000313" key="1">
    <source>
        <dbReference type="EMBL" id="GCC49710.1"/>
    </source>
</evidence>
<organism evidence="1 2">
    <name type="scientific">Chiloscyllium punctatum</name>
    <name type="common">Brownbanded bambooshark</name>
    <name type="synonym">Hemiscyllium punctatum</name>
    <dbReference type="NCBI Taxonomy" id="137246"/>
    <lineage>
        <taxon>Eukaryota</taxon>
        <taxon>Metazoa</taxon>
        <taxon>Chordata</taxon>
        <taxon>Craniata</taxon>
        <taxon>Vertebrata</taxon>
        <taxon>Chondrichthyes</taxon>
        <taxon>Elasmobranchii</taxon>
        <taxon>Galeomorphii</taxon>
        <taxon>Galeoidea</taxon>
        <taxon>Orectolobiformes</taxon>
        <taxon>Hemiscylliidae</taxon>
        <taxon>Chiloscyllium</taxon>
    </lineage>
</organism>
<proteinExistence type="predicted"/>
<dbReference type="EMBL" id="BEZZ01278617">
    <property type="protein sequence ID" value="GCC49710.1"/>
    <property type="molecule type" value="Genomic_DNA"/>
</dbReference>
<protein>
    <submittedName>
        <fullName evidence="1">Uncharacterized protein</fullName>
    </submittedName>
</protein>
<reference evidence="1 2" key="1">
    <citation type="journal article" date="2018" name="Nat. Ecol. Evol.">
        <title>Shark genomes provide insights into elasmobranch evolution and the origin of vertebrates.</title>
        <authorList>
            <person name="Hara Y"/>
            <person name="Yamaguchi K"/>
            <person name="Onimaru K"/>
            <person name="Kadota M"/>
            <person name="Koyanagi M"/>
            <person name="Keeley SD"/>
            <person name="Tatsumi K"/>
            <person name="Tanaka K"/>
            <person name="Motone F"/>
            <person name="Kageyama Y"/>
            <person name="Nozu R"/>
            <person name="Adachi N"/>
            <person name="Nishimura O"/>
            <person name="Nakagawa R"/>
            <person name="Tanegashima C"/>
            <person name="Kiyatake I"/>
            <person name="Matsumoto R"/>
            <person name="Murakumo K"/>
            <person name="Nishida K"/>
            <person name="Terakita A"/>
            <person name="Kuratani S"/>
            <person name="Sato K"/>
            <person name="Hyodo S Kuraku.S."/>
        </authorList>
    </citation>
    <scope>NUCLEOTIDE SEQUENCE [LARGE SCALE GENOMIC DNA]</scope>
</reference>